<proteinExistence type="predicted"/>
<comment type="caution">
    <text evidence="2">The sequence shown here is derived from an EMBL/GenBank/DDBJ whole genome shotgun (WGS) entry which is preliminary data.</text>
</comment>
<gene>
    <name evidence="2" type="ORF">AB1Y20_006652</name>
</gene>
<dbReference type="SUPFAM" id="SSF49329">
    <property type="entry name" value="Cu,Zn superoxide dismutase-like"/>
    <property type="match status" value="24"/>
</dbReference>
<protein>
    <submittedName>
        <fullName evidence="2">Uncharacterized protein</fullName>
    </submittedName>
</protein>
<organism evidence="2 3">
    <name type="scientific">Prymnesium parvum</name>
    <name type="common">Toxic golden alga</name>
    <dbReference type="NCBI Taxonomy" id="97485"/>
    <lineage>
        <taxon>Eukaryota</taxon>
        <taxon>Haptista</taxon>
        <taxon>Haptophyta</taxon>
        <taxon>Prymnesiophyceae</taxon>
        <taxon>Prymnesiales</taxon>
        <taxon>Prymnesiaceae</taxon>
        <taxon>Prymnesium</taxon>
    </lineage>
</organism>
<keyword evidence="3" id="KW-1185">Reference proteome</keyword>
<dbReference type="EMBL" id="JBGBPQ010000015">
    <property type="protein sequence ID" value="KAL1510336.1"/>
    <property type="molecule type" value="Genomic_DNA"/>
</dbReference>
<keyword evidence="1" id="KW-0732">Signal</keyword>
<evidence type="ECO:0000256" key="1">
    <source>
        <dbReference type="SAM" id="SignalP"/>
    </source>
</evidence>
<reference evidence="2 3" key="1">
    <citation type="journal article" date="2024" name="Science">
        <title>Giant polyketide synthase enzymes in the biosynthesis of giant marine polyether toxins.</title>
        <authorList>
            <person name="Fallon T.R."/>
            <person name="Shende V.V."/>
            <person name="Wierzbicki I.H."/>
            <person name="Pendleton A.L."/>
            <person name="Watervoot N.F."/>
            <person name="Auber R.P."/>
            <person name="Gonzalez D.J."/>
            <person name="Wisecaver J.H."/>
            <person name="Moore B.S."/>
        </authorList>
    </citation>
    <scope>NUCLEOTIDE SEQUENCE [LARGE SCALE GENOMIC DNA]</scope>
    <source>
        <strain evidence="2 3">12B1</strain>
    </source>
</reference>
<evidence type="ECO:0000313" key="3">
    <source>
        <dbReference type="Proteomes" id="UP001515480"/>
    </source>
</evidence>
<dbReference type="Proteomes" id="UP001515480">
    <property type="component" value="Unassembled WGS sequence"/>
</dbReference>
<feature type="signal peptide" evidence="1">
    <location>
        <begin position="1"/>
        <end position="19"/>
    </location>
</feature>
<dbReference type="GO" id="GO:0006801">
    <property type="term" value="P:superoxide metabolic process"/>
    <property type="evidence" value="ECO:0007669"/>
    <property type="project" value="InterPro"/>
</dbReference>
<accession>A0AB34J172</accession>
<dbReference type="InterPro" id="IPR036423">
    <property type="entry name" value="SOD-like_Cu/Zn_dom_sf"/>
</dbReference>
<evidence type="ECO:0000313" key="2">
    <source>
        <dbReference type="EMBL" id="KAL1510336.1"/>
    </source>
</evidence>
<name>A0AB34J172_PRYPA</name>
<sequence length="3589" mass="353431">MNAAPLLLSAMVATPPAMPAPSTPPPVSHVTLAAHYFVPYHTYVGNLTVNGTVGPMTTSGTSQTFAYSLTGVDPACSSGAGPAANSCGVHIHSGMSCTSDAGGHYYTGSVTSDPWTSVSYTSTGAGTASASVTVDTGASSLSLVGRAFVVHGYDGGRIACALLGTGARATLSASGFMPYYTYSGNLSVGGTVGPMTTSGTSQTFAYSLTGVDPACSSGAGPASNSCGVHIHSGMTCTSDAGGHYYTGSVTSDPWTSVSYTSTGAGTASASVTVDTGAESGQIAGRAFVVHGYDGGRIACAILGEQQEVTLTASGLMPYYTYEGDLSVGGTIGPMTTSGTSQTFAYSLTGVDPACSSGAGPAANSCGVHIHSGMSCTSDAGGHYYTGSVTSDPWTSVSYTSTGAGTASASVTVDTGASSLSLIGRAFVVHGYDGGRIACALLGTGARATLSASGFMPYYTYSGNLSVGGTVGPMTTSGTSQTFAYSLTGVDPACSSGAGPAANSCGVHIHSGMTCTSDAGGHYYTGSVTSDPWTSVSYTSTGAGTASASVTVDTGAESGQIVGRAFVVHGYDGGRIACAILGEQQEVTLTASGLMPYYTYEGDLSVGGTIGPMTTSGTSQTFAYSLTGVDPACSSGAGPAANSCGVHIHSGMSCTSDAGGHYYTGSVTSDPWTSVSYTSTGAGTASASVTVDTGASSLSLIGRAFVVHGYDGGRIACALLGTGARATLSASGFMPYYTYSGNLSVGGTVGPMTTSGTSQTFAYSLTGVDPACSSGAGPAANSCGVHIHSGMTCTSDAGGHYYTGSVTSDPWTSVSYTSTGAGTASASVTVDTGAESGQIAGRAFVVHGYDGGRIACAILGEQQEVTLTASGLMPYYTYEGDLSVGGTIGPMTTSGTSQTFAYSLTGVDPACSSGAGPAANSCGVHIHSGMSCTSDAGGHYYTGSVTSDPWTSVSYTSTGAGTASASVTVDTGASSLSLIGRAFVVHGYDGGRIACALLGTGARATLSASGFMPYYTYSGNLSVGGTVGPMTTSGTSQTFAYSLTGVDPACSSGAGPAANSCGVHIHSGMTCTSDAGGHYYTGSVTSDPWTSVSYTSTGAGTASASVTVDTGAESGQIAGRAFVVHGYDGGRIACAILGEQQEVTLTASGLMPYYTYEGDLSVGGTIGPMTTSGTSQTFAYSLTGVDPACSSGAGPAANSCGVHIHSGMSCTSDAGGHYYTGSVTSDPWTSVSYTSTGVGTASASVTVDTGASSLSLIGRAFVVHGYDGGRIACALLGTGARATLSASGFMPYYTYSGNLSVGGTVGPMTTSGTSQTFAYSLTGVDPACSSGAGPAANSCGVHIHSGMTCTSDAGGHYYTGSVTSDPWTSVSYTSTGAGTASASVTVDTGAESGQIAGRAFVVHGYDGGRIACAILGEQQEVTLTASGLMPYYTYEGDLSVGGTIGPMTTSGTSQTFAYSLTGVDPACSSGAGPAANSCGVHIHSGMSCTSDAGGHYYTGSVTSDPWTSVSYTSTGAGTASASVTVDTGASSLSLIGRAFVVHGYDGGRIACALLGTGARATLSASGFMPYYTYSGNLSVGGTVGPMTTSGTSQTFAYSLTGVDPACSSGAGPAANSCGVHIHSGMTCTSDAGGHYYTGSVTSDPWTSVSYTSTGAGTASASVTVDTGAESGQIAGRAFVVHGYDGGRIACAILGEQQEVTLTASGLMPYYTYEGDLSVGGTIGPMTTSGTSQTFAYSLTGVDPACSSGAGPAANSCGVHIHSGMSCTSDAGGHYYTGSVTSDPWTSGRAFVVHGYDGGRIACALLGTGARATLSASGFMPYYTYSGNLSVGGTVGPMTTSGTSQTFAYSLTGVDPACSSGAGPAANSCGVHIHSGMTCTSDAGGHYYTGSVTSDPWTSVSYTSTGAGTASASVTVDTGAESGQIAGRAFVVHGYDGGRIACAILGEQQEVTLTASGLMPYYTYEGDLSVGGTIGPMTTSGTSQTFAYSLTGVDPACSSGAGPAANSCGVHIHSGMSCTSDAGGHYYTGSVTSDPWTSVSYTSTGAGTASASVTVDTGASSLSLIGRAFVVHGYDGGRIACALLGTGARATLSASGFMPYYTYSGNLSVGGTVGPMTTSGTSQTFAYSLTGVDPACSSGAGPAANSCGVHIHSGMTCTSDAGGHYYTGSVTSDPWTSVSYTSTGAGTASASVTVDTGAESGQIAGRAFVVHGYDGGRIACAILGEQQEVTLTASGLMPYYTYEGDLSVGGTIGPMTTSGTSQTFAYSLTGVDPACSSGAGPAANSCGVHIHSGMSCTSDAGGHYYTGSVTSDPWTSVSYTSTGAGTASASVTVDTGASSLSLIGRAFVVHGYDGGRIACALLGTGARATLSASGFMPYYTYSGNLSVGGTVGPMTTSGTSQTFAYSLTGVDPACSSGAGPAANSCGVHIHSGMTCTSDAGGHYYTGSVTSDPWTSIAGRAFVVHGYDGGRIACAILGEQQEVTLTASGLMPYYTYEGDLSVGGTIGPMTTSGTSQTFAYSLTGVDPACSSGAGPAANSCGVHIHSGMSCTSDAGGHYYTGSVTSDPWTSVSYTSTGAGTASASVTVDTGASSLSLIGRAFVVHGYDGGRIACALLGTGARATLSASGFMPYYTYSGNLSVGGTVGPMTTSGTSQTFAYSLTGVDPACSSGAGPAANSCGVHIHSGMTCTSDAGGHYYTGSVTSDPWTSVSYTSTGAGTASASVTVDTGAESGQIAGRAFVVHGYDGGRIACAILGEQQEVTLTASGLMPYYTYEGDLSVGGTIGPMTTSGTSQTFAYSLTGVDPACSSGAGPAANSCGVHIHSGMSCTSDAGGHYYTGSVTSDPWTSVSYTSTGAGTASASVTVDTGASSLSLIGRAFVVHGYDGGRIACALLGTGARATLSASGFMPYYTYSGNLSVGGTVGPMTTSGTSQTFAYSLTGVDPACSSGAGPAANSCGVHIHSGMTCTSDAGGHYYTGSVTSDPWTSVSYTSTGAGTASASVTVDTGAESGQIAGRAFVVHGYDGGRIACAILGEQQEVTLTASGLMPYYTYEGDLSVGGTIGPMTTSETSQTFAYSLTGVDPACSSGAGPAANSCGVHIHSGMSCTSDAGGHYYTGSVTSDPWTSVSYTSTGAGTASASVTVDTGASSLSLIGRAFVVHGYDGGRIACALLGTGARATLSASGFMPYYTYSGNLSVGGTVGPMTTSGTSQTFAYSLTGVDPACSSGAGPAANSCGVHIHSGMTCTSDAGGHYYTGSVTSDPWTSVSYTSTGAGTASASVTVDTGAESGQIAGRAFVVHGYDGGRIACAILGEQQEVTLTASGLMPYYTYEGDLSVGGTVGPMTTSGTSQTFAYSLTGVDPACSSGAGPAANSCGVHIHSGMSCTSDAGGHYYTGSVTSDPWTSVSYTSTGAGTASASVTVDTGASSLSLIGRAFVVHGYDGGRIACALLGTGARATLSASGFMPYYTYSGNLSVGGTVGPMTTSGTSQTFAYSLTGVDPACSSGAGPAANSCGVHIHSGMTCTSDAGGHYYTGSVTSDPWTSVSYTSTGAGTASASVTVDTGAESGQIAGRAFVVHGYDGGRIAWYAVVGS</sequence>
<dbReference type="GO" id="GO:0046872">
    <property type="term" value="F:metal ion binding"/>
    <property type="evidence" value="ECO:0007669"/>
    <property type="project" value="InterPro"/>
</dbReference>
<feature type="chain" id="PRO_5044214889" evidence="1">
    <location>
        <begin position="20"/>
        <end position="3589"/>
    </location>
</feature>